<dbReference type="PROSITE" id="PS51354">
    <property type="entry name" value="GLUTAREDOXIN_2"/>
    <property type="match status" value="1"/>
</dbReference>
<dbReference type="Pfam" id="PF00085">
    <property type="entry name" value="Thioredoxin"/>
    <property type="match status" value="1"/>
</dbReference>
<keyword evidence="4" id="KW-1185">Reference proteome</keyword>
<dbReference type="EMBL" id="AZIL01000355">
    <property type="protein sequence ID" value="EWM28053.1"/>
    <property type="molecule type" value="Genomic_DNA"/>
</dbReference>
<evidence type="ECO:0000256" key="1">
    <source>
        <dbReference type="ARBA" id="ARBA00023157"/>
    </source>
</evidence>
<dbReference type="FunFam" id="3.40.30.10:FF:000245">
    <property type="entry name" value="Thioredoxin"/>
    <property type="match status" value="1"/>
</dbReference>
<dbReference type="InterPro" id="IPR013766">
    <property type="entry name" value="Thioredoxin_domain"/>
</dbReference>
<dbReference type="InterPro" id="IPR017937">
    <property type="entry name" value="Thioredoxin_CS"/>
</dbReference>
<evidence type="ECO:0000259" key="2">
    <source>
        <dbReference type="PROSITE" id="PS51352"/>
    </source>
</evidence>
<evidence type="ECO:0000313" key="4">
    <source>
        <dbReference type="Proteomes" id="UP000019335"/>
    </source>
</evidence>
<evidence type="ECO:0000313" key="3">
    <source>
        <dbReference type="EMBL" id="EWM28053.1"/>
    </source>
</evidence>
<dbReference type="OrthoDB" id="2121326at2759"/>
<dbReference type="PROSITE" id="PS51257">
    <property type="entry name" value="PROKAR_LIPOPROTEIN"/>
    <property type="match status" value="1"/>
</dbReference>
<dbReference type="CDD" id="cd02947">
    <property type="entry name" value="TRX_family"/>
    <property type="match status" value="1"/>
</dbReference>
<dbReference type="AlphaFoldDB" id="W7TX40"/>
<gene>
    <name evidence="3" type="ORF">Naga_100044g8</name>
</gene>
<name>W7TX40_9STRA</name>
<dbReference type="PROSITE" id="PS51352">
    <property type="entry name" value="THIOREDOXIN_2"/>
    <property type="match status" value="1"/>
</dbReference>
<dbReference type="PANTHER" id="PTHR46115">
    <property type="entry name" value="THIOREDOXIN-LIKE PROTEIN 1"/>
    <property type="match status" value="1"/>
</dbReference>
<dbReference type="Proteomes" id="UP000019335">
    <property type="component" value="Chromosome 5"/>
</dbReference>
<dbReference type="PROSITE" id="PS00194">
    <property type="entry name" value="THIOREDOXIN_1"/>
    <property type="match status" value="1"/>
</dbReference>
<dbReference type="SUPFAM" id="SSF52833">
    <property type="entry name" value="Thioredoxin-like"/>
    <property type="match status" value="1"/>
</dbReference>
<dbReference type="InterPro" id="IPR036249">
    <property type="entry name" value="Thioredoxin-like_sf"/>
</dbReference>
<accession>W7TX40</accession>
<sequence>MSIRLICTHSIVGAGCSSSTMMMCITRPIRLAAFTKRASGRTFAAAAAEAEDKVVLAKDFKAFSDETTVNERVVAYFTASWCPPCRTISPVFSTLSSKYSDVKFLKIDVDANEEAASKSNIRTIPAFHFYRKGKLVGTFAGADEKKLTEGIEDLEGRP</sequence>
<comment type="caution">
    <text evidence="3">The sequence shown here is derived from an EMBL/GenBank/DDBJ whole genome shotgun (WGS) entry which is preliminary data.</text>
</comment>
<reference evidence="3 4" key="1">
    <citation type="journal article" date="2014" name="Mol. Plant">
        <title>Chromosome Scale Genome Assembly and Transcriptome Profiling of Nannochloropsis gaditana in Nitrogen Depletion.</title>
        <authorList>
            <person name="Corteggiani Carpinelli E."/>
            <person name="Telatin A."/>
            <person name="Vitulo N."/>
            <person name="Forcato C."/>
            <person name="D'Angelo M."/>
            <person name="Schiavon R."/>
            <person name="Vezzi A."/>
            <person name="Giacometti G.M."/>
            <person name="Morosinotto T."/>
            <person name="Valle G."/>
        </authorList>
    </citation>
    <scope>NUCLEOTIDE SEQUENCE [LARGE SCALE GENOMIC DNA]</scope>
    <source>
        <strain evidence="3 4">B-31</strain>
    </source>
</reference>
<proteinExistence type="predicted"/>
<feature type="domain" description="Thioredoxin" evidence="2">
    <location>
        <begin position="37"/>
        <end position="156"/>
    </location>
</feature>
<protein>
    <submittedName>
        <fullName evidence="3">Thioredoxin</fullName>
    </submittedName>
</protein>
<dbReference type="Gene3D" id="3.40.30.10">
    <property type="entry name" value="Glutaredoxin"/>
    <property type="match status" value="1"/>
</dbReference>
<organism evidence="3 4">
    <name type="scientific">Nannochloropsis gaditana</name>
    <dbReference type="NCBI Taxonomy" id="72520"/>
    <lineage>
        <taxon>Eukaryota</taxon>
        <taxon>Sar</taxon>
        <taxon>Stramenopiles</taxon>
        <taxon>Ochrophyta</taxon>
        <taxon>Eustigmatophyceae</taxon>
        <taxon>Eustigmatales</taxon>
        <taxon>Monodopsidaceae</taxon>
        <taxon>Nannochloropsis</taxon>
    </lineage>
</organism>
<keyword evidence="1" id="KW-1015">Disulfide bond</keyword>